<feature type="compositionally biased region" description="Low complexity" evidence="3">
    <location>
        <begin position="358"/>
        <end position="372"/>
    </location>
</feature>
<keyword evidence="1 2" id="KW-0238">DNA-binding</keyword>
<feature type="compositionally biased region" description="Low complexity" evidence="3">
    <location>
        <begin position="163"/>
        <end position="178"/>
    </location>
</feature>
<keyword evidence="6" id="KW-1185">Reference proteome</keyword>
<dbReference type="InterPro" id="IPR050342">
    <property type="entry name" value="HMGB"/>
</dbReference>
<dbReference type="GO" id="GO:0005634">
    <property type="term" value="C:nucleus"/>
    <property type="evidence" value="ECO:0007669"/>
    <property type="project" value="UniProtKB-UniRule"/>
</dbReference>
<name>A0A9K3LKX3_9STRA</name>
<accession>A0A9K3LKX3</accession>
<evidence type="ECO:0000256" key="3">
    <source>
        <dbReference type="SAM" id="MobiDB-lite"/>
    </source>
</evidence>
<dbReference type="PROSITE" id="PS50118">
    <property type="entry name" value="HMG_BOX_2"/>
    <property type="match status" value="1"/>
</dbReference>
<feature type="region of interest" description="Disordered" evidence="3">
    <location>
        <begin position="1"/>
        <end position="96"/>
    </location>
</feature>
<feature type="compositionally biased region" description="Polar residues" evidence="3">
    <location>
        <begin position="316"/>
        <end position="325"/>
    </location>
</feature>
<dbReference type="EMBL" id="JAGRRH010000009">
    <property type="protein sequence ID" value="KAG7364193.1"/>
    <property type="molecule type" value="Genomic_DNA"/>
</dbReference>
<feature type="domain" description="HMG box" evidence="4">
    <location>
        <begin position="191"/>
        <end position="266"/>
    </location>
</feature>
<dbReference type="PANTHER" id="PTHR48112:SF15">
    <property type="entry name" value="HMG BOX DOMAIN-CONTAINING PROTEIN"/>
    <property type="match status" value="1"/>
</dbReference>
<feature type="compositionally biased region" description="Low complexity" evidence="3">
    <location>
        <begin position="83"/>
        <end position="92"/>
    </location>
</feature>
<dbReference type="Proteomes" id="UP000693970">
    <property type="component" value="Unassembled WGS sequence"/>
</dbReference>
<feature type="region of interest" description="Disordered" evidence="3">
    <location>
        <begin position="114"/>
        <end position="194"/>
    </location>
</feature>
<evidence type="ECO:0000256" key="2">
    <source>
        <dbReference type="PROSITE-ProRule" id="PRU00267"/>
    </source>
</evidence>
<feature type="compositionally biased region" description="Basic residues" evidence="3">
    <location>
        <begin position="180"/>
        <end position="191"/>
    </location>
</feature>
<reference evidence="5" key="1">
    <citation type="journal article" date="2021" name="Sci. Rep.">
        <title>Diploid genomic architecture of Nitzschia inconspicua, an elite biomass production diatom.</title>
        <authorList>
            <person name="Oliver A."/>
            <person name="Podell S."/>
            <person name="Pinowska A."/>
            <person name="Traller J.C."/>
            <person name="Smith S.R."/>
            <person name="McClure R."/>
            <person name="Beliaev A."/>
            <person name="Bohutskyi P."/>
            <person name="Hill E.A."/>
            <person name="Rabines A."/>
            <person name="Zheng H."/>
            <person name="Allen L.Z."/>
            <person name="Kuo A."/>
            <person name="Grigoriev I.V."/>
            <person name="Allen A.E."/>
            <person name="Hazlebeck D."/>
            <person name="Allen E.E."/>
        </authorList>
    </citation>
    <scope>NUCLEOTIDE SEQUENCE</scope>
    <source>
        <strain evidence="5">Hildebrandi</strain>
    </source>
</reference>
<evidence type="ECO:0000259" key="4">
    <source>
        <dbReference type="PROSITE" id="PS50118"/>
    </source>
</evidence>
<dbReference type="Pfam" id="PF00505">
    <property type="entry name" value="HMG_box"/>
    <property type="match status" value="1"/>
</dbReference>
<evidence type="ECO:0000313" key="6">
    <source>
        <dbReference type="Proteomes" id="UP000693970"/>
    </source>
</evidence>
<sequence length="515" mass="56215">MDREKDSLPPDGNINNINPNHRNNDEEIRNLPAAPNAAGDSDIPSELGTRNNSPINFDEWVAGSDPFSHQPMHANDMFSPFHSNSSNNNNGSGDRELYGMLTVNACAPPLEQEAAGREPIPPSSFPPARPCSLTNTEDRLADLGGSTRKRRARQEDSERCSNCEELNTSSNTNNNENKPMAKRKKKPKGMPKRPLSAYNLFFQAQRPKVQADREGGEENGPRIGFEELGKIIGKLWRDLDSAEKKVYEKLADKDGERYRKEMDAYNEMKNKRYEEEANRPLSTSATSTMVVAPALDVSKFGHGTSSHLPNPHHQRYISNVPSESGPQEGGDSHGFVFGSGHNAAAPSATLSYNPMDAPPQNNGSSQPSPAQSLRRTISQGVPYPPVGPNGVTQLQNPSSSAPSPFNFDGADPTGIANANHFPLPPGMEIVLSDSHGVDRKYRVHYTCYSMTREAAHQYLESLTGAAVNNGSNVGSNVQHQPRSIAEASPRVGPTSMQAVSQPHMSQQHYNGMWGI</sequence>
<dbReference type="GO" id="GO:0003677">
    <property type="term" value="F:DNA binding"/>
    <property type="evidence" value="ECO:0007669"/>
    <property type="project" value="UniProtKB-UniRule"/>
</dbReference>
<dbReference type="SMART" id="SM00398">
    <property type="entry name" value="HMG"/>
    <property type="match status" value="1"/>
</dbReference>
<proteinExistence type="predicted"/>
<feature type="region of interest" description="Disordered" evidence="3">
    <location>
        <begin position="302"/>
        <end position="403"/>
    </location>
</feature>
<keyword evidence="2" id="KW-0539">Nucleus</keyword>
<feature type="compositionally biased region" description="Basic and acidic residues" evidence="3">
    <location>
        <begin position="153"/>
        <end position="162"/>
    </location>
</feature>
<evidence type="ECO:0000313" key="5">
    <source>
        <dbReference type="EMBL" id="KAG7364193.1"/>
    </source>
</evidence>
<feature type="DNA-binding region" description="HMG box" evidence="2">
    <location>
        <begin position="191"/>
        <end position="266"/>
    </location>
</feature>
<feature type="compositionally biased region" description="Pro residues" evidence="3">
    <location>
        <begin position="119"/>
        <end position="129"/>
    </location>
</feature>
<organism evidence="5 6">
    <name type="scientific">Nitzschia inconspicua</name>
    <dbReference type="NCBI Taxonomy" id="303405"/>
    <lineage>
        <taxon>Eukaryota</taxon>
        <taxon>Sar</taxon>
        <taxon>Stramenopiles</taxon>
        <taxon>Ochrophyta</taxon>
        <taxon>Bacillariophyta</taxon>
        <taxon>Bacillariophyceae</taxon>
        <taxon>Bacillariophycidae</taxon>
        <taxon>Bacillariales</taxon>
        <taxon>Bacillariaceae</taxon>
        <taxon>Nitzschia</taxon>
    </lineage>
</organism>
<protein>
    <submittedName>
        <fullName evidence="5">HMG high mobility group box-containing protein</fullName>
    </submittedName>
</protein>
<dbReference type="PANTHER" id="PTHR48112">
    <property type="entry name" value="HIGH MOBILITY GROUP PROTEIN DSP1"/>
    <property type="match status" value="1"/>
</dbReference>
<dbReference type="AlphaFoldDB" id="A0A9K3LKX3"/>
<evidence type="ECO:0000256" key="1">
    <source>
        <dbReference type="ARBA" id="ARBA00023125"/>
    </source>
</evidence>
<gene>
    <name evidence="5" type="ORF">IV203_037395</name>
</gene>
<dbReference type="OrthoDB" id="49060at2759"/>
<comment type="caution">
    <text evidence="5">The sequence shown here is derived from an EMBL/GenBank/DDBJ whole genome shotgun (WGS) entry which is preliminary data.</text>
</comment>
<dbReference type="InterPro" id="IPR009071">
    <property type="entry name" value="HMG_box_dom"/>
</dbReference>
<reference evidence="5" key="2">
    <citation type="submission" date="2021-04" db="EMBL/GenBank/DDBJ databases">
        <authorList>
            <person name="Podell S."/>
        </authorList>
    </citation>
    <scope>NUCLEOTIDE SEQUENCE</scope>
    <source>
        <strain evidence="5">Hildebrandi</strain>
    </source>
</reference>